<protein>
    <recommendedName>
        <fullName evidence="6">37S ribosomal protein YMR-31, mitochondrial</fullName>
    </recommendedName>
</protein>
<proteinExistence type="inferred from homology"/>
<evidence type="ECO:0000256" key="1">
    <source>
        <dbReference type="ARBA" id="ARBA00004173"/>
    </source>
</evidence>
<comment type="caution">
    <text evidence="4">The sequence shown here is derived from an EMBL/GenBank/DDBJ whole genome shotgun (WGS) entry which is preliminary data.</text>
</comment>
<dbReference type="InterPro" id="IPR020373">
    <property type="entry name" value="Kgd4/YMR-31"/>
</dbReference>
<dbReference type="OrthoDB" id="2116030at2759"/>
<dbReference type="GO" id="GO:0005739">
    <property type="term" value="C:mitochondrion"/>
    <property type="evidence" value="ECO:0007669"/>
    <property type="project" value="UniProtKB-SubCell"/>
</dbReference>
<dbReference type="Pfam" id="PF10937">
    <property type="entry name" value="Kgd4-YMR31"/>
    <property type="match status" value="1"/>
</dbReference>
<dbReference type="AlphaFoldDB" id="A0A9P8Q9J7"/>
<comment type="subcellular location">
    <subcellularLocation>
        <location evidence="1">Mitochondrion</location>
    </subcellularLocation>
</comment>
<reference evidence="4" key="1">
    <citation type="journal article" date="2021" name="Open Biol.">
        <title>Shared evolutionary footprints suggest mitochondrial oxidative damage underlies multiple complex I losses in fungi.</title>
        <authorList>
            <person name="Schikora-Tamarit M.A."/>
            <person name="Marcet-Houben M."/>
            <person name="Nosek J."/>
            <person name="Gabaldon T."/>
        </authorList>
    </citation>
    <scope>NUCLEOTIDE SEQUENCE</scope>
    <source>
        <strain evidence="4">CBS2887</strain>
    </source>
</reference>
<evidence type="ECO:0000256" key="3">
    <source>
        <dbReference type="ARBA" id="ARBA00043970"/>
    </source>
</evidence>
<comment type="similarity">
    <text evidence="3">Belongs to the alpha-ketoglutarate dehydrogenase component 4 family.</text>
</comment>
<reference evidence="4" key="2">
    <citation type="submission" date="2021-01" db="EMBL/GenBank/DDBJ databases">
        <authorList>
            <person name="Schikora-Tamarit M.A."/>
        </authorList>
    </citation>
    <scope>NUCLEOTIDE SEQUENCE</scope>
    <source>
        <strain evidence="4">CBS2887</strain>
    </source>
</reference>
<name>A0A9P8Q9J7_WICPI</name>
<keyword evidence="5" id="KW-1185">Reference proteome</keyword>
<evidence type="ECO:0000313" key="5">
    <source>
        <dbReference type="Proteomes" id="UP000774326"/>
    </source>
</evidence>
<dbReference type="Proteomes" id="UP000774326">
    <property type="component" value="Unassembled WGS sequence"/>
</dbReference>
<organism evidence="4 5">
    <name type="scientific">Wickerhamomyces pijperi</name>
    <name type="common">Yeast</name>
    <name type="synonym">Pichia pijperi</name>
    <dbReference type="NCBI Taxonomy" id="599730"/>
    <lineage>
        <taxon>Eukaryota</taxon>
        <taxon>Fungi</taxon>
        <taxon>Dikarya</taxon>
        <taxon>Ascomycota</taxon>
        <taxon>Saccharomycotina</taxon>
        <taxon>Saccharomycetes</taxon>
        <taxon>Phaffomycetales</taxon>
        <taxon>Wickerhamomycetaceae</taxon>
        <taxon>Wickerhamomyces</taxon>
    </lineage>
</organism>
<gene>
    <name evidence="4" type="ORF">WICPIJ_002128</name>
</gene>
<evidence type="ECO:0008006" key="6">
    <source>
        <dbReference type="Google" id="ProtNLM"/>
    </source>
</evidence>
<dbReference type="EMBL" id="JAEUBG010001147">
    <property type="protein sequence ID" value="KAH3686897.1"/>
    <property type="molecule type" value="Genomic_DNA"/>
</dbReference>
<evidence type="ECO:0000256" key="2">
    <source>
        <dbReference type="ARBA" id="ARBA00023128"/>
    </source>
</evidence>
<evidence type="ECO:0000313" key="4">
    <source>
        <dbReference type="EMBL" id="KAH3686897.1"/>
    </source>
</evidence>
<accession>A0A9P8Q9J7</accession>
<keyword evidence="2" id="KW-0496">Mitochondrion</keyword>
<sequence>MRATSVLKATQRTPLIKFIGGKHHFETIDNSIVAAHPDSHGLLPGSPDAIKVSSLPKPKPVIPQVKKQVSILKPNDKPYDFIAVSQLPKRFQNPVFYDAEMDVINAGGAY</sequence>
<dbReference type="GO" id="GO:0006103">
    <property type="term" value="P:2-oxoglutarate metabolic process"/>
    <property type="evidence" value="ECO:0007669"/>
    <property type="project" value="InterPro"/>
</dbReference>